<accession>A0A1B1K7H8</accession>
<name>A0A1B1K7H8_RHOOP</name>
<gene>
    <name evidence="1" type="ORF">R1CP_19440</name>
</gene>
<dbReference type="PATRIC" id="fig|37919.13.peg.4055"/>
<dbReference type="EMBL" id="CP009111">
    <property type="protein sequence ID" value="ANS28570.1"/>
    <property type="molecule type" value="Genomic_DNA"/>
</dbReference>
<proteinExistence type="predicted"/>
<protein>
    <submittedName>
        <fullName evidence="1">Uncharacterized protein</fullName>
    </submittedName>
</protein>
<evidence type="ECO:0000313" key="1">
    <source>
        <dbReference type="EMBL" id="ANS28570.1"/>
    </source>
</evidence>
<organism evidence="1 2">
    <name type="scientific">Rhodococcus opacus</name>
    <name type="common">Nocardia opaca</name>
    <dbReference type="NCBI Taxonomy" id="37919"/>
    <lineage>
        <taxon>Bacteria</taxon>
        <taxon>Bacillati</taxon>
        <taxon>Actinomycetota</taxon>
        <taxon>Actinomycetes</taxon>
        <taxon>Mycobacteriales</taxon>
        <taxon>Nocardiaceae</taxon>
        <taxon>Rhodococcus</taxon>
    </lineage>
</organism>
<reference evidence="1 2" key="1">
    <citation type="submission" date="2014-07" db="EMBL/GenBank/DDBJ databases">
        <authorList>
            <person name="Zhang J.E."/>
            <person name="Yang H."/>
            <person name="Guo J."/>
            <person name="Deng Z."/>
            <person name="Luo H."/>
            <person name="Luo M."/>
            <person name="Zhao B."/>
        </authorList>
    </citation>
    <scope>NUCLEOTIDE SEQUENCE [LARGE SCALE GENOMIC DNA]</scope>
    <source>
        <strain evidence="1 2">1CP</strain>
    </source>
</reference>
<sequence length="94" mass="10169">MGFGRPIVARARFDDADRPGFRASESGARAARTPFVSFYTPPEMLTLAREAGFDGAQHVAGTSLAERYFADRSDGLRPSSGEDLLVALPESFVM</sequence>
<dbReference type="RefSeq" id="WP_043792716.1">
    <property type="nucleotide sequence ID" value="NZ_CAJUXZ010000012.1"/>
</dbReference>
<dbReference type="AlphaFoldDB" id="A0A1B1K7H8"/>
<evidence type="ECO:0000313" key="2">
    <source>
        <dbReference type="Proteomes" id="UP000186108"/>
    </source>
</evidence>
<dbReference type="Proteomes" id="UP000186108">
    <property type="component" value="Chromosome"/>
</dbReference>